<reference evidence="2 3" key="1">
    <citation type="submission" date="2020-02" db="EMBL/GenBank/DDBJ databases">
        <authorList>
            <person name="Ferguson B K."/>
        </authorList>
    </citation>
    <scope>NUCLEOTIDE SEQUENCE [LARGE SCALE GENOMIC DNA]</scope>
</reference>
<organism evidence="2 3">
    <name type="scientific">Nesidiocoris tenuis</name>
    <dbReference type="NCBI Taxonomy" id="355587"/>
    <lineage>
        <taxon>Eukaryota</taxon>
        <taxon>Metazoa</taxon>
        <taxon>Ecdysozoa</taxon>
        <taxon>Arthropoda</taxon>
        <taxon>Hexapoda</taxon>
        <taxon>Insecta</taxon>
        <taxon>Pterygota</taxon>
        <taxon>Neoptera</taxon>
        <taxon>Paraneoptera</taxon>
        <taxon>Hemiptera</taxon>
        <taxon>Heteroptera</taxon>
        <taxon>Panheteroptera</taxon>
        <taxon>Cimicomorpha</taxon>
        <taxon>Miridae</taxon>
        <taxon>Dicyphina</taxon>
        <taxon>Nesidiocoris</taxon>
    </lineage>
</organism>
<evidence type="ECO:0000313" key="2">
    <source>
        <dbReference type="EMBL" id="CAB0005597.1"/>
    </source>
</evidence>
<evidence type="ECO:0000313" key="3">
    <source>
        <dbReference type="Proteomes" id="UP000479000"/>
    </source>
</evidence>
<gene>
    <name evidence="2" type="ORF">NTEN_LOCUS11074</name>
</gene>
<protein>
    <submittedName>
        <fullName evidence="2">Uncharacterized protein</fullName>
    </submittedName>
</protein>
<keyword evidence="3" id="KW-1185">Reference proteome</keyword>
<accession>A0A6H5GNJ2</accession>
<dbReference type="AlphaFoldDB" id="A0A6H5GNJ2"/>
<name>A0A6H5GNJ2_9HEMI</name>
<feature type="region of interest" description="Disordered" evidence="1">
    <location>
        <begin position="389"/>
        <end position="438"/>
    </location>
</feature>
<sequence length="438" mass="49432">MDEDEVLLSKGDSSFSQSVEASRNAETFEMLFSLHEKTREKVGLRSFTSLNKVHHCIRMKTGLDTVLTWSSRWSWKWSSRLDHMRWQTLSASGPSLIFLRNVTPSTDILVPSALSFISVTQIGARDDMKRDCSSIRRLRVNPITKINHRTLGLLTERKQWGLRSIVNTSSLCISTSVFLLQHSLLNRLILDGGGQVLVENEIRSRSAPGNLRGRTQCHGLTKPPYRIFAGSCSCPNYMVLEQCQAYLHNDTSTFPATAANRPHVPPPKRLFADSRHLYHRPPHRAHIVQVRDKQTTIGPSLCLYRSDCYTSCFYVYRLIAASCQPKSAIKKKCPSAVRSNAHGRFRPISNETSAQSLLSSVEDPSKMSSRRVFTLIMYCISTVSKSDERMGPVRSDQSWAVPDQSEAYVPPEEEPRNPSFATPLRDGADEANVCRMRN</sequence>
<dbReference type="Proteomes" id="UP000479000">
    <property type="component" value="Unassembled WGS sequence"/>
</dbReference>
<evidence type="ECO:0000256" key="1">
    <source>
        <dbReference type="SAM" id="MobiDB-lite"/>
    </source>
</evidence>
<proteinExistence type="predicted"/>
<dbReference type="EMBL" id="CADCXU010016564">
    <property type="protein sequence ID" value="CAB0005597.1"/>
    <property type="molecule type" value="Genomic_DNA"/>
</dbReference>